<name>A0A3N1GUT8_9ACTN</name>
<dbReference type="RefSeq" id="WP_170047327.1">
    <property type="nucleotide sequence ID" value="NZ_RJKL01000001.1"/>
</dbReference>
<accession>A0A3N1GUT8</accession>
<comment type="caution">
    <text evidence="1">The sequence shown here is derived from an EMBL/GenBank/DDBJ whole genome shotgun (WGS) entry which is preliminary data.</text>
</comment>
<organism evidence="1 2">
    <name type="scientific">Couchioplanes caeruleus</name>
    <dbReference type="NCBI Taxonomy" id="56438"/>
    <lineage>
        <taxon>Bacteria</taxon>
        <taxon>Bacillati</taxon>
        <taxon>Actinomycetota</taxon>
        <taxon>Actinomycetes</taxon>
        <taxon>Micromonosporales</taxon>
        <taxon>Micromonosporaceae</taxon>
        <taxon>Couchioplanes</taxon>
    </lineage>
</organism>
<proteinExistence type="predicted"/>
<dbReference type="EMBL" id="RJKL01000001">
    <property type="protein sequence ID" value="ROP34030.1"/>
    <property type="molecule type" value="Genomic_DNA"/>
</dbReference>
<reference evidence="1 2" key="1">
    <citation type="submission" date="2018-11" db="EMBL/GenBank/DDBJ databases">
        <title>Sequencing the genomes of 1000 actinobacteria strains.</title>
        <authorList>
            <person name="Klenk H.-P."/>
        </authorList>
    </citation>
    <scope>NUCLEOTIDE SEQUENCE [LARGE SCALE GENOMIC DNA]</scope>
    <source>
        <strain evidence="1 2">DSM 43634</strain>
    </source>
</reference>
<protein>
    <submittedName>
        <fullName evidence="1">Uncharacterized protein</fullName>
    </submittedName>
</protein>
<evidence type="ECO:0000313" key="1">
    <source>
        <dbReference type="EMBL" id="ROP34030.1"/>
    </source>
</evidence>
<dbReference type="AlphaFoldDB" id="A0A3N1GUT8"/>
<sequence length="54" mass="5579">MDETTNDPRFASASRGGDPTVICASFKGVIRGEPKRVGAKPDGVSCVASGITLR</sequence>
<dbReference type="Proteomes" id="UP000271683">
    <property type="component" value="Unassembled WGS sequence"/>
</dbReference>
<gene>
    <name evidence="1" type="ORF">EDD30_7095</name>
</gene>
<evidence type="ECO:0000313" key="2">
    <source>
        <dbReference type="Proteomes" id="UP000271683"/>
    </source>
</evidence>